<evidence type="ECO:0000256" key="1">
    <source>
        <dbReference type="SAM" id="MobiDB-lite"/>
    </source>
</evidence>
<feature type="region of interest" description="Disordered" evidence="1">
    <location>
        <begin position="1"/>
        <end position="110"/>
    </location>
</feature>
<feature type="compositionally biased region" description="Basic residues" evidence="1">
    <location>
        <begin position="25"/>
        <end position="45"/>
    </location>
</feature>
<reference evidence="2 3" key="1">
    <citation type="journal article" date="2023" name="G3 (Bethesda)">
        <title>A chromosome-level genome assembly of Zasmidium syzygii isolated from banana leaves.</title>
        <authorList>
            <person name="van Westerhoven A.C."/>
            <person name="Mehrabi R."/>
            <person name="Talebi R."/>
            <person name="Steentjes M.B.F."/>
            <person name="Corcolon B."/>
            <person name="Chong P.A."/>
            <person name="Kema G.H.J."/>
            <person name="Seidl M.F."/>
        </authorList>
    </citation>
    <scope>NUCLEOTIDE SEQUENCE [LARGE SCALE GENOMIC DNA]</scope>
    <source>
        <strain evidence="2 3">P124</strain>
    </source>
</reference>
<evidence type="ECO:0000313" key="3">
    <source>
        <dbReference type="Proteomes" id="UP001305779"/>
    </source>
</evidence>
<comment type="caution">
    <text evidence="2">The sequence shown here is derived from an EMBL/GenBank/DDBJ whole genome shotgun (WGS) entry which is preliminary data.</text>
</comment>
<name>A0ABR0EH34_ZASCE</name>
<feature type="compositionally biased region" description="Basic and acidic residues" evidence="1">
    <location>
        <begin position="13"/>
        <end position="24"/>
    </location>
</feature>
<dbReference type="Proteomes" id="UP001305779">
    <property type="component" value="Unassembled WGS sequence"/>
</dbReference>
<feature type="compositionally biased region" description="Basic and acidic residues" evidence="1">
    <location>
        <begin position="101"/>
        <end position="110"/>
    </location>
</feature>
<feature type="region of interest" description="Disordered" evidence="1">
    <location>
        <begin position="146"/>
        <end position="195"/>
    </location>
</feature>
<proteinExistence type="predicted"/>
<organism evidence="2 3">
    <name type="scientific">Zasmidium cellare</name>
    <name type="common">Wine cellar mold</name>
    <name type="synonym">Racodium cellare</name>
    <dbReference type="NCBI Taxonomy" id="395010"/>
    <lineage>
        <taxon>Eukaryota</taxon>
        <taxon>Fungi</taxon>
        <taxon>Dikarya</taxon>
        <taxon>Ascomycota</taxon>
        <taxon>Pezizomycotina</taxon>
        <taxon>Dothideomycetes</taxon>
        <taxon>Dothideomycetidae</taxon>
        <taxon>Mycosphaerellales</taxon>
        <taxon>Mycosphaerellaceae</taxon>
        <taxon>Zasmidium</taxon>
    </lineage>
</organism>
<protein>
    <submittedName>
        <fullName evidence="2">Uncharacterized protein</fullName>
    </submittedName>
</protein>
<evidence type="ECO:0000313" key="2">
    <source>
        <dbReference type="EMBL" id="KAK4500812.1"/>
    </source>
</evidence>
<feature type="compositionally biased region" description="Basic and acidic residues" evidence="1">
    <location>
        <begin position="170"/>
        <end position="189"/>
    </location>
</feature>
<keyword evidence="3" id="KW-1185">Reference proteome</keyword>
<gene>
    <name evidence="2" type="ORF">PRZ48_009004</name>
</gene>
<accession>A0ABR0EH34</accession>
<dbReference type="EMBL" id="JAXOVC010000006">
    <property type="protein sequence ID" value="KAK4500812.1"/>
    <property type="molecule type" value="Genomic_DNA"/>
</dbReference>
<feature type="compositionally biased region" description="Basic and acidic residues" evidence="1">
    <location>
        <begin position="75"/>
        <end position="87"/>
    </location>
</feature>
<sequence length="195" mass="22409">MFHIAPNAAQLRRQADREEREKEKKQKTKERRARARKARKLKKWAMKAADAMEKLSLEDAPIAGEESGEEEDNEGERALEEAKKKLLEQVNQVEVEETEEEKQRRKVRDENLGKITMESLLPSMKLRAAHDRQDLNIAIQALSDMNFDTSNNNDGEEDLTDNVDEMELFQDSKLKAATEARGRGPDQKHSQHGSQ</sequence>
<feature type="compositionally biased region" description="Acidic residues" evidence="1">
    <location>
        <begin position="154"/>
        <end position="168"/>
    </location>
</feature>